<feature type="compositionally biased region" description="Basic and acidic residues" evidence="1">
    <location>
        <begin position="101"/>
        <end position="126"/>
    </location>
</feature>
<gene>
    <name evidence="2" type="ORF">POL58_33655</name>
</gene>
<sequence length="132" mass="13508">MSSTISPAHPTGAPVVVSSVVVVGVVVDVDVVVVVGADVVEVVVEVDVEFVPVSLSLPPGLGPQATSRPRSENSERRAGAMFVSSKLEAITGVEPAPPHPSSDRRDAPGRGSEARSCSDRASERLDSSAIPS</sequence>
<reference evidence="2 3" key="1">
    <citation type="submission" date="2022-11" db="EMBL/GenBank/DDBJ databases">
        <title>Minimal conservation of predation-associated metabolite biosynthetic gene clusters underscores biosynthetic potential of Myxococcota including descriptions for ten novel species: Archangium lansinium sp. nov., Myxococcus landrumus sp. nov., Nannocystis bai.</title>
        <authorList>
            <person name="Ahearne A."/>
            <person name="Stevens C."/>
            <person name="Dowd S."/>
        </authorList>
    </citation>
    <scope>NUCLEOTIDE SEQUENCE [LARGE SCALE GENOMIC DNA]</scope>
    <source>
        <strain evidence="2 3">NCELM</strain>
    </source>
</reference>
<proteinExistence type="predicted"/>
<evidence type="ECO:0000313" key="2">
    <source>
        <dbReference type="EMBL" id="MDC0672747.1"/>
    </source>
</evidence>
<evidence type="ECO:0000256" key="1">
    <source>
        <dbReference type="SAM" id="MobiDB-lite"/>
    </source>
</evidence>
<feature type="compositionally biased region" description="Basic and acidic residues" evidence="1">
    <location>
        <begin position="69"/>
        <end position="78"/>
    </location>
</feature>
<dbReference type="EMBL" id="JAQNDN010000019">
    <property type="protein sequence ID" value="MDC0672747.1"/>
    <property type="molecule type" value="Genomic_DNA"/>
</dbReference>
<organism evidence="2 3">
    <name type="scientific">Nannocystis radixulma</name>
    <dbReference type="NCBI Taxonomy" id="2995305"/>
    <lineage>
        <taxon>Bacteria</taxon>
        <taxon>Pseudomonadati</taxon>
        <taxon>Myxococcota</taxon>
        <taxon>Polyangia</taxon>
        <taxon>Nannocystales</taxon>
        <taxon>Nannocystaceae</taxon>
        <taxon>Nannocystis</taxon>
    </lineage>
</organism>
<name>A0ABT5BF90_9BACT</name>
<comment type="caution">
    <text evidence="2">The sequence shown here is derived from an EMBL/GenBank/DDBJ whole genome shotgun (WGS) entry which is preliminary data.</text>
</comment>
<dbReference type="Proteomes" id="UP001217838">
    <property type="component" value="Unassembled WGS sequence"/>
</dbReference>
<dbReference type="RefSeq" id="WP_272004764.1">
    <property type="nucleotide sequence ID" value="NZ_JAQNDN010000019.1"/>
</dbReference>
<protein>
    <submittedName>
        <fullName evidence="2">Uncharacterized protein</fullName>
    </submittedName>
</protein>
<accession>A0ABT5BF90</accession>
<feature type="region of interest" description="Disordered" evidence="1">
    <location>
        <begin position="55"/>
        <end position="132"/>
    </location>
</feature>
<keyword evidence="3" id="KW-1185">Reference proteome</keyword>
<evidence type="ECO:0000313" key="3">
    <source>
        <dbReference type="Proteomes" id="UP001217838"/>
    </source>
</evidence>